<accession>A0A1W6L526</accession>
<dbReference type="RefSeq" id="WP_085749612.1">
    <property type="nucleotide sequence ID" value="NZ_BSPR01000002.1"/>
</dbReference>
<evidence type="ECO:0000313" key="4">
    <source>
        <dbReference type="Proteomes" id="UP000193427"/>
    </source>
</evidence>
<organism evidence="3 4">
    <name type="scientific">Piscinibacter gummiphilus</name>
    <dbReference type="NCBI Taxonomy" id="946333"/>
    <lineage>
        <taxon>Bacteria</taxon>
        <taxon>Pseudomonadati</taxon>
        <taxon>Pseudomonadota</taxon>
        <taxon>Betaproteobacteria</taxon>
        <taxon>Burkholderiales</taxon>
        <taxon>Sphaerotilaceae</taxon>
        <taxon>Piscinibacter</taxon>
    </lineage>
</organism>
<feature type="region of interest" description="Disordered" evidence="1">
    <location>
        <begin position="148"/>
        <end position="168"/>
    </location>
</feature>
<name>A0A1W6L526_9BURK</name>
<keyword evidence="2" id="KW-1133">Transmembrane helix</keyword>
<reference evidence="3 4" key="1">
    <citation type="submission" date="2016-04" db="EMBL/GenBank/DDBJ databases">
        <title>Complete genome sequence of natural rubber-degrading, novel Gram-negative bacterium, Rhizobacter gummiphilus strain NS21.</title>
        <authorList>
            <person name="Tabata M."/>
            <person name="Kasai D."/>
            <person name="Fukuda M."/>
        </authorList>
    </citation>
    <scope>NUCLEOTIDE SEQUENCE [LARGE SCALE GENOMIC DNA]</scope>
    <source>
        <strain evidence="3 4">NS21</strain>
    </source>
</reference>
<dbReference type="AlphaFoldDB" id="A0A1W6L526"/>
<evidence type="ECO:0000256" key="1">
    <source>
        <dbReference type="SAM" id="MobiDB-lite"/>
    </source>
</evidence>
<dbReference type="STRING" id="946333.A4W93_05195"/>
<feature type="transmembrane region" description="Helical" evidence="2">
    <location>
        <begin position="43"/>
        <end position="62"/>
    </location>
</feature>
<sequence length="168" mass="16915">METHFNGQSLGDFLRAAEADANRFHGAQATAPWRGGRNLRGSVLVAGATLLAVAAAMLLALGPEEPAAPRVTLAAARPAPVQWFAPPPAEVPADDEAPPAPAPAAARHDKVDARPPALADTASPVTLDGGDADIAAAMPASVLTATEAPAPHIAPMNVPTLPGEQDPG</sequence>
<dbReference type="OrthoDB" id="10009314at2"/>
<feature type="region of interest" description="Disordered" evidence="1">
    <location>
        <begin position="85"/>
        <end position="131"/>
    </location>
</feature>
<protein>
    <submittedName>
        <fullName evidence="3">Uncharacterized protein</fullName>
    </submittedName>
</protein>
<evidence type="ECO:0000313" key="3">
    <source>
        <dbReference type="EMBL" id="ARN19354.1"/>
    </source>
</evidence>
<keyword evidence="2" id="KW-0812">Transmembrane</keyword>
<dbReference type="EMBL" id="CP015118">
    <property type="protein sequence ID" value="ARN19354.1"/>
    <property type="molecule type" value="Genomic_DNA"/>
</dbReference>
<dbReference type="KEGG" id="rgu:A4W93_05195"/>
<keyword evidence="2" id="KW-0472">Membrane</keyword>
<gene>
    <name evidence="3" type="ORF">A4W93_05195</name>
</gene>
<dbReference type="Proteomes" id="UP000193427">
    <property type="component" value="Chromosome"/>
</dbReference>
<keyword evidence="4" id="KW-1185">Reference proteome</keyword>
<evidence type="ECO:0000256" key="2">
    <source>
        <dbReference type="SAM" id="Phobius"/>
    </source>
</evidence>
<proteinExistence type="predicted"/>